<keyword evidence="10 18" id="KW-0808">Transferase</keyword>
<evidence type="ECO:0000256" key="16">
    <source>
        <dbReference type="ARBA" id="ARBA00023209"/>
    </source>
</evidence>
<keyword evidence="13 20" id="KW-1133">Transmembrane helix</keyword>
<evidence type="ECO:0000256" key="10">
    <source>
        <dbReference type="ARBA" id="ARBA00022679"/>
    </source>
</evidence>
<dbReference type="PANTHER" id="PTHR46382">
    <property type="entry name" value="PHOSPHATIDATE CYTIDYLYLTRANSFERASE"/>
    <property type="match status" value="1"/>
</dbReference>
<evidence type="ECO:0000256" key="5">
    <source>
        <dbReference type="ARBA" id="ARBA00010185"/>
    </source>
</evidence>
<dbReference type="RefSeq" id="WP_289268329.1">
    <property type="nucleotide sequence ID" value="NZ_OX365700.1"/>
</dbReference>
<dbReference type="InterPro" id="IPR000374">
    <property type="entry name" value="PC_trans"/>
</dbReference>
<evidence type="ECO:0000256" key="1">
    <source>
        <dbReference type="ARBA" id="ARBA00001698"/>
    </source>
</evidence>
<comment type="subcellular location">
    <subcellularLocation>
        <location evidence="2">Cell membrane</location>
        <topology evidence="2">Multi-pass membrane protein</topology>
    </subcellularLocation>
</comment>
<evidence type="ECO:0000313" key="22">
    <source>
        <dbReference type="Proteomes" id="UP001179121"/>
    </source>
</evidence>
<organism evidence="21 22">
    <name type="scientific">Nitrospira tepida</name>
    <dbReference type="NCBI Taxonomy" id="2973512"/>
    <lineage>
        <taxon>Bacteria</taxon>
        <taxon>Pseudomonadati</taxon>
        <taxon>Nitrospirota</taxon>
        <taxon>Nitrospiria</taxon>
        <taxon>Nitrospirales</taxon>
        <taxon>Nitrospiraceae</taxon>
        <taxon>Nitrospira</taxon>
    </lineage>
</organism>
<keyword evidence="16" id="KW-0594">Phospholipid biosynthesis</keyword>
<feature type="compositionally biased region" description="Low complexity" evidence="19">
    <location>
        <begin position="11"/>
        <end position="20"/>
    </location>
</feature>
<gene>
    <name evidence="21" type="ORF">DNFV4_01834</name>
</gene>
<evidence type="ECO:0000256" key="8">
    <source>
        <dbReference type="ARBA" id="ARBA00022475"/>
    </source>
</evidence>
<evidence type="ECO:0000256" key="18">
    <source>
        <dbReference type="RuleBase" id="RU003938"/>
    </source>
</evidence>
<evidence type="ECO:0000256" key="15">
    <source>
        <dbReference type="ARBA" id="ARBA00023136"/>
    </source>
</evidence>
<dbReference type="GO" id="GO:0016024">
    <property type="term" value="P:CDP-diacylglycerol biosynthetic process"/>
    <property type="evidence" value="ECO:0007669"/>
    <property type="project" value="TreeGrafter"/>
</dbReference>
<keyword evidence="9" id="KW-0444">Lipid biosynthesis</keyword>
<dbReference type="EC" id="2.7.7.41" evidence="6 18"/>
<dbReference type="GO" id="GO:0004605">
    <property type="term" value="F:phosphatidate cytidylyltransferase activity"/>
    <property type="evidence" value="ECO:0007669"/>
    <property type="project" value="UniProtKB-EC"/>
</dbReference>
<evidence type="ECO:0000256" key="17">
    <source>
        <dbReference type="ARBA" id="ARBA00023264"/>
    </source>
</evidence>
<feature type="transmembrane region" description="Helical" evidence="20">
    <location>
        <begin position="201"/>
        <end position="221"/>
    </location>
</feature>
<dbReference type="GO" id="GO:0005886">
    <property type="term" value="C:plasma membrane"/>
    <property type="evidence" value="ECO:0007669"/>
    <property type="project" value="UniProtKB-SubCell"/>
</dbReference>
<keyword evidence="17" id="KW-1208">Phospholipid metabolism</keyword>
<feature type="region of interest" description="Disordered" evidence="19">
    <location>
        <begin position="1"/>
        <end position="20"/>
    </location>
</feature>
<evidence type="ECO:0000256" key="11">
    <source>
        <dbReference type="ARBA" id="ARBA00022692"/>
    </source>
</evidence>
<dbReference type="EMBL" id="OX365700">
    <property type="protein sequence ID" value="CAI4031411.1"/>
    <property type="molecule type" value="Genomic_DNA"/>
</dbReference>
<feature type="transmembrane region" description="Helical" evidence="20">
    <location>
        <begin position="135"/>
        <end position="153"/>
    </location>
</feature>
<feature type="transmembrane region" description="Helical" evidence="20">
    <location>
        <begin position="159"/>
        <end position="180"/>
    </location>
</feature>
<evidence type="ECO:0000256" key="3">
    <source>
        <dbReference type="ARBA" id="ARBA00005119"/>
    </source>
</evidence>
<keyword evidence="12 18" id="KW-0548">Nucleotidyltransferase</keyword>
<keyword evidence="14" id="KW-0443">Lipid metabolism</keyword>
<protein>
    <recommendedName>
        <fullName evidence="7 18">Phosphatidate cytidylyltransferase</fullName>
        <ecNumber evidence="6 18">2.7.7.41</ecNumber>
    </recommendedName>
</protein>
<keyword evidence="15 20" id="KW-0472">Membrane</keyword>
<comment type="pathway">
    <text evidence="4">Lipid metabolism.</text>
</comment>
<sequence length="295" mass="31775">MKQLSLERSPDSIGASPASAAAPRRFDPRRVYVALAFIPIFYALIRYAPPAGLFLLVLPTALLALGELYRLHLGPRRFPPVMRCGFLGLALLLAAVQWPGFLDERAALALSLLMLLGATLLPGDDRRTILPDMALAGFGLLYVGWTLSYVLRIRSLPEGLWLIFFLVLVTWAGDTGAYYTGISLGRRPLAPALSPKKTVEGLIGGWLFSVAAALAASYWFLPSFSPLHAVVASFLLTGAGLIGDLSESALKRSAGVKDSGWLLPGHGGVLDRIDSLLFTSPVFYYYVVLTQGSPA</sequence>
<evidence type="ECO:0000256" key="4">
    <source>
        <dbReference type="ARBA" id="ARBA00005189"/>
    </source>
</evidence>
<accession>A0AA86MYS5</accession>
<reference evidence="21" key="1">
    <citation type="submission" date="2022-10" db="EMBL/GenBank/DDBJ databases">
        <authorList>
            <person name="Koch H."/>
        </authorList>
    </citation>
    <scope>NUCLEOTIDE SEQUENCE</scope>
    <source>
        <strain evidence="21">DNF</strain>
    </source>
</reference>
<evidence type="ECO:0000256" key="9">
    <source>
        <dbReference type="ARBA" id="ARBA00022516"/>
    </source>
</evidence>
<evidence type="ECO:0000256" key="19">
    <source>
        <dbReference type="SAM" id="MobiDB-lite"/>
    </source>
</evidence>
<evidence type="ECO:0000256" key="13">
    <source>
        <dbReference type="ARBA" id="ARBA00022989"/>
    </source>
</evidence>
<evidence type="ECO:0000313" key="21">
    <source>
        <dbReference type="EMBL" id="CAI4031411.1"/>
    </source>
</evidence>
<evidence type="ECO:0000256" key="6">
    <source>
        <dbReference type="ARBA" id="ARBA00012487"/>
    </source>
</evidence>
<comment type="pathway">
    <text evidence="3 18">Phospholipid metabolism; CDP-diacylglycerol biosynthesis; CDP-diacylglycerol from sn-glycerol 3-phosphate: step 3/3.</text>
</comment>
<keyword evidence="8" id="KW-1003">Cell membrane</keyword>
<keyword evidence="11 18" id="KW-0812">Transmembrane</keyword>
<dbReference type="Pfam" id="PF01148">
    <property type="entry name" value="CTP_transf_1"/>
    <property type="match status" value="1"/>
</dbReference>
<evidence type="ECO:0000256" key="2">
    <source>
        <dbReference type="ARBA" id="ARBA00004651"/>
    </source>
</evidence>
<comment type="similarity">
    <text evidence="5 18">Belongs to the CDS family.</text>
</comment>
<dbReference type="PANTHER" id="PTHR46382:SF1">
    <property type="entry name" value="PHOSPHATIDATE CYTIDYLYLTRANSFERASE"/>
    <property type="match status" value="1"/>
</dbReference>
<proteinExistence type="inferred from homology"/>
<comment type="catalytic activity">
    <reaction evidence="1 18">
        <text>a 1,2-diacyl-sn-glycero-3-phosphate + CTP + H(+) = a CDP-1,2-diacyl-sn-glycerol + diphosphate</text>
        <dbReference type="Rhea" id="RHEA:16229"/>
        <dbReference type="ChEBI" id="CHEBI:15378"/>
        <dbReference type="ChEBI" id="CHEBI:33019"/>
        <dbReference type="ChEBI" id="CHEBI:37563"/>
        <dbReference type="ChEBI" id="CHEBI:58332"/>
        <dbReference type="ChEBI" id="CHEBI:58608"/>
        <dbReference type="EC" id="2.7.7.41"/>
    </reaction>
</comment>
<feature type="transmembrane region" description="Helical" evidence="20">
    <location>
        <begin position="81"/>
        <end position="100"/>
    </location>
</feature>
<dbReference type="KEGG" id="nti:DNFV4_01834"/>
<evidence type="ECO:0000256" key="12">
    <source>
        <dbReference type="ARBA" id="ARBA00022695"/>
    </source>
</evidence>
<evidence type="ECO:0000256" key="7">
    <source>
        <dbReference type="ARBA" id="ARBA00019373"/>
    </source>
</evidence>
<dbReference type="PROSITE" id="PS01315">
    <property type="entry name" value="CDS"/>
    <property type="match status" value="1"/>
</dbReference>
<feature type="transmembrane region" description="Helical" evidence="20">
    <location>
        <begin position="51"/>
        <end position="69"/>
    </location>
</feature>
<keyword evidence="22" id="KW-1185">Reference proteome</keyword>
<dbReference type="AlphaFoldDB" id="A0AA86MYS5"/>
<evidence type="ECO:0000256" key="20">
    <source>
        <dbReference type="SAM" id="Phobius"/>
    </source>
</evidence>
<dbReference type="Proteomes" id="UP001179121">
    <property type="component" value="Chromosome"/>
</dbReference>
<feature type="transmembrane region" description="Helical" evidence="20">
    <location>
        <begin position="29"/>
        <end position="45"/>
    </location>
</feature>
<name>A0AA86MYS5_9BACT</name>
<evidence type="ECO:0000256" key="14">
    <source>
        <dbReference type="ARBA" id="ARBA00023098"/>
    </source>
</evidence>